<dbReference type="AlphaFoldDB" id="A0A501PGX1"/>
<dbReference type="GO" id="GO:0000150">
    <property type="term" value="F:DNA strand exchange activity"/>
    <property type="evidence" value="ECO:0007669"/>
    <property type="project" value="InterPro"/>
</dbReference>
<feature type="coiled-coil region" evidence="1">
    <location>
        <begin position="429"/>
        <end position="456"/>
    </location>
</feature>
<keyword evidence="6" id="KW-1185">Reference proteome</keyword>
<comment type="caution">
    <text evidence="5">The sequence shown here is derived from an EMBL/GenBank/DDBJ whole genome shotgun (WGS) entry which is preliminary data.</text>
</comment>
<dbReference type="InterPro" id="IPR025827">
    <property type="entry name" value="Zn_ribbon_recom_dom"/>
</dbReference>
<evidence type="ECO:0000313" key="5">
    <source>
        <dbReference type="EMBL" id="TPD59241.1"/>
    </source>
</evidence>
<protein>
    <submittedName>
        <fullName evidence="5">Recombinase family protein</fullName>
    </submittedName>
</protein>
<feature type="domain" description="Recombinase" evidence="4">
    <location>
        <begin position="157"/>
        <end position="300"/>
    </location>
</feature>
<dbReference type="InterPro" id="IPR011109">
    <property type="entry name" value="DNA_bind_recombinase_dom"/>
</dbReference>
<dbReference type="EMBL" id="VFIY01000015">
    <property type="protein sequence ID" value="TPD59241.1"/>
    <property type="molecule type" value="Genomic_DNA"/>
</dbReference>
<dbReference type="OrthoDB" id="9791494at2"/>
<dbReference type="InterPro" id="IPR006119">
    <property type="entry name" value="Resolv_N"/>
</dbReference>
<evidence type="ECO:0000256" key="2">
    <source>
        <dbReference type="SAM" id="MobiDB-lite"/>
    </source>
</evidence>
<accession>A0A501PGX1</accession>
<dbReference type="Pfam" id="PF07508">
    <property type="entry name" value="Recombinase"/>
    <property type="match status" value="1"/>
</dbReference>
<dbReference type="Pfam" id="PF13408">
    <property type="entry name" value="Zn_ribbon_recom"/>
    <property type="match status" value="1"/>
</dbReference>
<dbReference type="PANTHER" id="PTHR30461:SF23">
    <property type="entry name" value="DNA RECOMBINASE-RELATED"/>
    <property type="match status" value="1"/>
</dbReference>
<name>A0A501PGX1_9PROT</name>
<dbReference type="InterPro" id="IPR038109">
    <property type="entry name" value="DNA_bind_recomb_sf"/>
</dbReference>
<dbReference type="CDD" id="cd00338">
    <property type="entry name" value="Ser_Recombinase"/>
    <property type="match status" value="1"/>
</dbReference>
<feature type="region of interest" description="Disordered" evidence="2">
    <location>
        <begin position="528"/>
        <end position="548"/>
    </location>
</feature>
<evidence type="ECO:0000256" key="1">
    <source>
        <dbReference type="SAM" id="Coils"/>
    </source>
</evidence>
<dbReference type="Gene3D" id="3.40.50.1390">
    <property type="entry name" value="Resolvase, N-terminal catalytic domain"/>
    <property type="match status" value="1"/>
</dbReference>
<evidence type="ECO:0000313" key="6">
    <source>
        <dbReference type="Proteomes" id="UP000319148"/>
    </source>
</evidence>
<reference evidence="6" key="1">
    <citation type="submission" date="2019-06" db="EMBL/GenBank/DDBJ databases">
        <title>The complete genome of Emcibacter congregatus ZYLT.</title>
        <authorList>
            <person name="Zhao Z."/>
        </authorList>
    </citation>
    <scope>NUCLEOTIDE SEQUENCE [LARGE SCALE GENOMIC DNA]</scope>
    <source>
        <strain evidence="6">MCCC 1A06723</strain>
    </source>
</reference>
<dbReference type="PROSITE" id="PS51737">
    <property type="entry name" value="RECOMBINASE_DNA_BIND"/>
    <property type="match status" value="1"/>
</dbReference>
<gene>
    <name evidence="5" type="ORF">FIV46_12070</name>
</gene>
<dbReference type="Pfam" id="PF00239">
    <property type="entry name" value="Resolvase"/>
    <property type="match status" value="1"/>
</dbReference>
<dbReference type="SMART" id="SM00857">
    <property type="entry name" value="Resolvase"/>
    <property type="match status" value="1"/>
</dbReference>
<feature type="domain" description="Resolvase/invertase-type recombinase catalytic" evidence="3">
    <location>
        <begin position="10"/>
        <end position="150"/>
    </location>
</feature>
<dbReference type="SUPFAM" id="SSF53041">
    <property type="entry name" value="Resolvase-like"/>
    <property type="match status" value="1"/>
</dbReference>
<sequence length="565" mass="62904">MTTNNSAANTVAIYARYSSDNQREASIEDQVRLCREAAAREGWTITKTYQDSAVSGASLMRPGIQALMEDALKGKFSIILTEALDRLSRDQEDIAGLYKRMSFADVRIITLSEGEVNNLHIGLKGTMNALYLKDLADKTRRGLRGRIEQGKSGGGLTYGYEVRRSLDAEGNKVTGERKINPKEAAVVRRIFKDFSAGHSPRAIAKALNQEGVPGPRGSGWGQSTINGNRERGTGIINNELYIGRLVWNRLRYIKDPDTGKRISRLNPEQDWVIQQVPELRIIDQDLWDKVKEQQGALKHRKPLQADNELGRYKRPQYLFSGLLKCGTCGGGFSMFSKTHLACSNRRNKGTCDNKHSIRRDHLEEVVLDGLKNHLMEPAYFAEFCKEYTEELNRLRLEMSASLTAQRQELVRIDKEQDKLVDAICAGVPAAKVKGRMIELETRREELEALLAEAKEPAPLLHPNMAKTYAKKLDDLMQTLNEPDLRAQASQTLRSLIEAVRLVPEGEGLGIELVGDLAGILHFVEPKDKARPQKGSAAQGSISDGSGRRQLPLVAGAGFEPATFRL</sequence>
<proteinExistence type="predicted"/>
<organism evidence="5 6">
    <name type="scientific">Emcibacter nanhaiensis</name>
    <dbReference type="NCBI Taxonomy" id="1505037"/>
    <lineage>
        <taxon>Bacteria</taxon>
        <taxon>Pseudomonadati</taxon>
        <taxon>Pseudomonadota</taxon>
        <taxon>Alphaproteobacteria</taxon>
        <taxon>Emcibacterales</taxon>
        <taxon>Emcibacteraceae</taxon>
        <taxon>Emcibacter</taxon>
    </lineage>
</organism>
<dbReference type="InterPro" id="IPR050639">
    <property type="entry name" value="SSR_resolvase"/>
</dbReference>
<evidence type="ECO:0000259" key="4">
    <source>
        <dbReference type="PROSITE" id="PS51737"/>
    </source>
</evidence>
<evidence type="ECO:0000259" key="3">
    <source>
        <dbReference type="PROSITE" id="PS51736"/>
    </source>
</evidence>
<keyword evidence="1" id="KW-0175">Coiled coil</keyword>
<dbReference type="GO" id="GO:0003677">
    <property type="term" value="F:DNA binding"/>
    <property type="evidence" value="ECO:0007669"/>
    <property type="project" value="InterPro"/>
</dbReference>
<dbReference type="PANTHER" id="PTHR30461">
    <property type="entry name" value="DNA-INVERTASE FROM LAMBDOID PROPHAGE"/>
    <property type="match status" value="1"/>
</dbReference>
<dbReference type="PROSITE" id="PS51736">
    <property type="entry name" value="RECOMBINASES_3"/>
    <property type="match status" value="1"/>
</dbReference>
<dbReference type="Gene3D" id="3.90.1750.20">
    <property type="entry name" value="Putative Large Serine Recombinase, Chain B, Domain 2"/>
    <property type="match status" value="1"/>
</dbReference>
<dbReference type="InterPro" id="IPR036162">
    <property type="entry name" value="Resolvase-like_N_sf"/>
</dbReference>
<dbReference type="Proteomes" id="UP000319148">
    <property type="component" value="Unassembled WGS sequence"/>
</dbReference>